<accession>A0AA43XM61</accession>
<comment type="caution">
    <text evidence="1">The sequence shown here is derived from an EMBL/GenBank/DDBJ whole genome shotgun (WGS) entry which is preliminary data.</text>
</comment>
<reference evidence="1 2" key="1">
    <citation type="submission" date="2019-04" db="EMBL/GenBank/DDBJ databases">
        <title>Isachenkonia alkalipeptolytica gen. nov. sp. nov. a new anaerobic, alkiliphilic organothrophic bacterium capable to reduce synthesized ferrihydrite isolated from a soda lake.</title>
        <authorList>
            <person name="Toshchakov S.V."/>
            <person name="Zavarzina D.G."/>
            <person name="Zhilina T.N."/>
            <person name="Kostrikina N.A."/>
            <person name="Kublanov I.V."/>
        </authorList>
    </citation>
    <scope>NUCLEOTIDE SEQUENCE [LARGE SCALE GENOMIC DNA]</scope>
    <source>
        <strain evidence="1 2">Z-1701</strain>
    </source>
</reference>
<dbReference type="RefSeq" id="WP_160721142.1">
    <property type="nucleotide sequence ID" value="NZ_SUMG01000008.1"/>
</dbReference>
<sequence>MILSVSRRTDIPAFYFDWFVKRIQKGSLMVKNPMNPKQIYKVSTKPDVVDAIVFWTKNPKPAIEKIDYLQPYPYYFQYTLNPYDETFEKNVPVLEERLKTFKQLSDCIGPERVVWRYDPIIFTESRGVDYHIASFTMLAEILRYYTDTVMVSFLDDYRKIRGNMETLEVRAPRFHEVDTLMEAMVKIAERNKLNIRSCAEKRVLIPQGLFPGSCIDPNRIERLIEKKIIKRKDKNQRPNCECIESIDVGSYDSCLHKCTYCYANCRSEIIEGQYKNHDPDSPLLIGKVAKGDVVRARKTESLIIKNRQLSLFDD</sequence>
<gene>
    <name evidence="1" type="ORF">ISALK_08240</name>
</gene>
<evidence type="ECO:0000313" key="2">
    <source>
        <dbReference type="Proteomes" id="UP000449710"/>
    </source>
</evidence>
<evidence type="ECO:0000313" key="1">
    <source>
        <dbReference type="EMBL" id="NBG88490.1"/>
    </source>
</evidence>
<dbReference type="InterPro" id="IPR014998">
    <property type="entry name" value="DUF1848"/>
</dbReference>
<dbReference type="AlphaFoldDB" id="A0AA43XM61"/>
<dbReference type="Pfam" id="PF08902">
    <property type="entry name" value="DUF1848"/>
    <property type="match status" value="1"/>
</dbReference>
<keyword evidence="2" id="KW-1185">Reference proteome</keyword>
<dbReference type="EMBL" id="SUMG01000008">
    <property type="protein sequence ID" value="NBG88490.1"/>
    <property type="molecule type" value="Genomic_DNA"/>
</dbReference>
<proteinExistence type="predicted"/>
<organism evidence="1 2">
    <name type="scientific">Isachenkonia alkalipeptolytica</name>
    <dbReference type="NCBI Taxonomy" id="2565777"/>
    <lineage>
        <taxon>Bacteria</taxon>
        <taxon>Bacillati</taxon>
        <taxon>Bacillota</taxon>
        <taxon>Clostridia</taxon>
        <taxon>Eubacteriales</taxon>
        <taxon>Clostridiaceae</taxon>
        <taxon>Isachenkonia</taxon>
    </lineage>
</organism>
<name>A0AA43XM61_9CLOT</name>
<dbReference type="Proteomes" id="UP000449710">
    <property type="component" value="Unassembled WGS sequence"/>
</dbReference>
<protein>
    <submittedName>
        <fullName evidence="1">DUF1848 domain-containing protein</fullName>
    </submittedName>
</protein>